<evidence type="ECO:0000313" key="2">
    <source>
        <dbReference type="EMBL" id="GGI05184.1"/>
    </source>
</evidence>
<accession>A0A8J3A781</accession>
<evidence type="ECO:0000313" key="3">
    <source>
        <dbReference type="Proteomes" id="UP000650511"/>
    </source>
</evidence>
<dbReference type="EMBL" id="BMHA01000004">
    <property type="protein sequence ID" value="GGI05184.1"/>
    <property type="molecule type" value="Genomic_DNA"/>
</dbReference>
<proteinExistence type="predicted"/>
<gene>
    <name evidence="2" type="ORF">GCM10011354_12830</name>
</gene>
<dbReference type="GO" id="GO:0003700">
    <property type="term" value="F:DNA-binding transcription factor activity"/>
    <property type="evidence" value="ECO:0007669"/>
    <property type="project" value="InterPro"/>
</dbReference>
<dbReference type="Gene3D" id="2.40.160.210">
    <property type="entry name" value="Acyl-CoA thioesterase, double hotdog domain"/>
    <property type="match status" value="1"/>
</dbReference>
<dbReference type="SUPFAM" id="SSF54637">
    <property type="entry name" value="Thioesterase/thiol ester dehydrase-isomerase"/>
    <property type="match status" value="2"/>
</dbReference>
<dbReference type="RefSeq" id="WP_165403946.1">
    <property type="nucleotide sequence ID" value="NZ_BMHA01000004.1"/>
</dbReference>
<dbReference type="Pfam" id="PF20789">
    <property type="entry name" value="4HBT_3C"/>
    <property type="match status" value="1"/>
</dbReference>
<dbReference type="Proteomes" id="UP000650511">
    <property type="component" value="Unassembled WGS sequence"/>
</dbReference>
<dbReference type="PROSITE" id="PS50931">
    <property type="entry name" value="HTH_LYSR"/>
    <property type="match status" value="1"/>
</dbReference>
<name>A0A8J3A781_9ACTN</name>
<sequence>MDTPIFERDGRHVVPTPLARGPWDRDSCHGGAPAALLAATVDALPSPVPMQGVRLTYDLLRPVPLAPLTLSSEVLRDGKRVQLATAWLCAADGTELMRCRALRLRVGKVDLPAATVVDDEPPLVGPEELPRLEGRDGWADDGFWRAVDVRMVSGALGDPGPGTAWFRVEAPLLDDVTLTPLARAAAAADFGNGIGSPLPMGPYLFVNPDLTVHLDRLPEGDWVALAARSVVQATGNGLTSSTLSDRGGRIGIAAQSLFVADQR</sequence>
<feature type="domain" description="HTH lysR-type" evidence="1">
    <location>
        <begin position="1"/>
        <end position="16"/>
    </location>
</feature>
<dbReference type="InterPro" id="IPR042171">
    <property type="entry name" value="Acyl-CoA_hotdog"/>
</dbReference>
<dbReference type="Pfam" id="PF13622">
    <property type="entry name" value="4HBT_3"/>
    <property type="match status" value="1"/>
</dbReference>
<keyword evidence="3" id="KW-1185">Reference proteome</keyword>
<comment type="caution">
    <text evidence="2">The sequence shown here is derived from an EMBL/GenBank/DDBJ whole genome shotgun (WGS) entry which is preliminary data.</text>
</comment>
<dbReference type="InterPro" id="IPR000847">
    <property type="entry name" value="LysR_HTH_N"/>
</dbReference>
<reference evidence="2" key="1">
    <citation type="journal article" date="2014" name="Int. J. Syst. Evol. Microbiol.">
        <title>Complete genome sequence of Corynebacterium casei LMG S-19264T (=DSM 44701T), isolated from a smear-ripened cheese.</title>
        <authorList>
            <consortium name="US DOE Joint Genome Institute (JGI-PGF)"/>
            <person name="Walter F."/>
            <person name="Albersmeier A."/>
            <person name="Kalinowski J."/>
            <person name="Ruckert C."/>
        </authorList>
    </citation>
    <scope>NUCLEOTIDE SEQUENCE</scope>
    <source>
        <strain evidence="2">CGMCC 1.14988</strain>
    </source>
</reference>
<evidence type="ECO:0000259" key="1">
    <source>
        <dbReference type="PROSITE" id="PS50931"/>
    </source>
</evidence>
<dbReference type="InterPro" id="IPR049450">
    <property type="entry name" value="ACOT8-like_C"/>
</dbReference>
<dbReference type="InterPro" id="IPR049449">
    <property type="entry name" value="TesB_ACOT8-like_N"/>
</dbReference>
<reference evidence="2" key="2">
    <citation type="submission" date="2020-09" db="EMBL/GenBank/DDBJ databases">
        <authorList>
            <person name="Sun Q."/>
            <person name="Zhou Y."/>
        </authorList>
    </citation>
    <scope>NUCLEOTIDE SEQUENCE</scope>
    <source>
        <strain evidence="2">CGMCC 1.14988</strain>
    </source>
</reference>
<dbReference type="AlphaFoldDB" id="A0A8J3A781"/>
<protein>
    <submittedName>
        <fullName evidence="2">Acyl-CoA thioesterase</fullName>
    </submittedName>
</protein>
<dbReference type="InterPro" id="IPR029069">
    <property type="entry name" value="HotDog_dom_sf"/>
</dbReference>
<organism evidence="2 3">
    <name type="scientific">Egicoccus halophilus</name>
    <dbReference type="NCBI Taxonomy" id="1670830"/>
    <lineage>
        <taxon>Bacteria</taxon>
        <taxon>Bacillati</taxon>
        <taxon>Actinomycetota</taxon>
        <taxon>Nitriliruptoria</taxon>
        <taxon>Egicoccales</taxon>
        <taxon>Egicoccaceae</taxon>
        <taxon>Egicoccus</taxon>
    </lineage>
</organism>